<keyword evidence="4 8" id="KW-0812">Transmembrane</keyword>
<evidence type="ECO:0000256" key="4">
    <source>
        <dbReference type="ARBA" id="ARBA00022692"/>
    </source>
</evidence>
<keyword evidence="6" id="KW-0406">Ion transport</keyword>
<dbReference type="PANTHER" id="PTHR32507:SF8">
    <property type="entry name" value="CNH1P"/>
    <property type="match status" value="1"/>
</dbReference>
<feature type="transmembrane region" description="Helical" evidence="8">
    <location>
        <begin position="177"/>
        <end position="195"/>
    </location>
</feature>
<dbReference type="GO" id="GO:1902600">
    <property type="term" value="P:proton transmembrane transport"/>
    <property type="evidence" value="ECO:0007669"/>
    <property type="project" value="InterPro"/>
</dbReference>
<keyword evidence="3" id="KW-0050">Antiport</keyword>
<feature type="transmembrane region" description="Helical" evidence="8">
    <location>
        <begin position="207"/>
        <end position="225"/>
    </location>
</feature>
<comment type="caution">
    <text evidence="10">The sequence shown here is derived from an EMBL/GenBank/DDBJ whole genome shotgun (WGS) entry which is preliminary data.</text>
</comment>
<feature type="transmembrane region" description="Helical" evidence="8">
    <location>
        <begin position="354"/>
        <end position="373"/>
    </location>
</feature>
<feature type="transmembrane region" description="Helical" evidence="8">
    <location>
        <begin position="385"/>
        <end position="405"/>
    </location>
</feature>
<dbReference type="EMBL" id="QKZL01000005">
    <property type="protein sequence ID" value="PZX17018.1"/>
    <property type="molecule type" value="Genomic_DNA"/>
</dbReference>
<evidence type="ECO:0000313" key="11">
    <source>
        <dbReference type="Proteomes" id="UP000248916"/>
    </source>
</evidence>
<protein>
    <submittedName>
        <fullName evidence="10">Sodium/proton antiporter (CPA1 family)</fullName>
    </submittedName>
</protein>
<name>A0A2W7NAB3_9RHOB</name>
<evidence type="ECO:0000313" key="10">
    <source>
        <dbReference type="EMBL" id="PZX17018.1"/>
    </source>
</evidence>
<dbReference type="PANTHER" id="PTHR32507">
    <property type="entry name" value="NA(+)/H(+) ANTIPORTER 1"/>
    <property type="match status" value="1"/>
</dbReference>
<evidence type="ECO:0000259" key="9">
    <source>
        <dbReference type="Pfam" id="PF00999"/>
    </source>
</evidence>
<evidence type="ECO:0000256" key="1">
    <source>
        <dbReference type="ARBA" id="ARBA00004651"/>
    </source>
</evidence>
<dbReference type="RefSeq" id="WP_111536804.1">
    <property type="nucleotide sequence ID" value="NZ_QKZL01000005.1"/>
</dbReference>
<feature type="transmembrane region" description="Helical" evidence="8">
    <location>
        <begin position="245"/>
        <end position="274"/>
    </location>
</feature>
<evidence type="ECO:0000256" key="5">
    <source>
        <dbReference type="ARBA" id="ARBA00022989"/>
    </source>
</evidence>
<dbReference type="OrthoDB" id="9810860at2"/>
<evidence type="ECO:0000256" key="6">
    <source>
        <dbReference type="ARBA" id="ARBA00023065"/>
    </source>
</evidence>
<dbReference type="Pfam" id="PF00999">
    <property type="entry name" value="Na_H_Exchanger"/>
    <property type="match status" value="1"/>
</dbReference>
<dbReference type="Proteomes" id="UP000248916">
    <property type="component" value="Unassembled WGS sequence"/>
</dbReference>
<evidence type="ECO:0000256" key="3">
    <source>
        <dbReference type="ARBA" id="ARBA00022449"/>
    </source>
</evidence>
<dbReference type="GO" id="GO:0005886">
    <property type="term" value="C:plasma membrane"/>
    <property type="evidence" value="ECO:0007669"/>
    <property type="project" value="UniProtKB-SubCell"/>
</dbReference>
<organism evidence="10 11">
    <name type="scientific">Palleronia aestuarii</name>
    <dbReference type="NCBI Taxonomy" id="568105"/>
    <lineage>
        <taxon>Bacteria</taxon>
        <taxon>Pseudomonadati</taxon>
        <taxon>Pseudomonadota</taxon>
        <taxon>Alphaproteobacteria</taxon>
        <taxon>Rhodobacterales</taxon>
        <taxon>Roseobacteraceae</taxon>
        <taxon>Palleronia</taxon>
    </lineage>
</organism>
<keyword evidence="7 8" id="KW-0472">Membrane</keyword>
<dbReference type="GO" id="GO:0015297">
    <property type="term" value="F:antiporter activity"/>
    <property type="evidence" value="ECO:0007669"/>
    <property type="project" value="UniProtKB-KW"/>
</dbReference>
<reference evidence="10 11" key="1">
    <citation type="submission" date="2018-06" db="EMBL/GenBank/DDBJ databases">
        <title>Genomic Encyclopedia of Archaeal and Bacterial Type Strains, Phase II (KMG-II): from individual species to whole genera.</title>
        <authorList>
            <person name="Goeker M."/>
        </authorList>
    </citation>
    <scope>NUCLEOTIDE SEQUENCE [LARGE SCALE GENOMIC DNA]</scope>
    <source>
        <strain evidence="10 11">DSM 22009</strain>
    </source>
</reference>
<keyword evidence="2" id="KW-0813">Transport</keyword>
<dbReference type="InterPro" id="IPR006153">
    <property type="entry name" value="Cation/H_exchanger_TM"/>
</dbReference>
<feature type="transmembrane region" description="Helical" evidence="8">
    <location>
        <begin position="12"/>
        <end position="30"/>
    </location>
</feature>
<feature type="domain" description="Cation/H+ exchanger transmembrane" evidence="9">
    <location>
        <begin position="40"/>
        <end position="408"/>
    </location>
</feature>
<evidence type="ECO:0000256" key="8">
    <source>
        <dbReference type="SAM" id="Phobius"/>
    </source>
</evidence>
<accession>A0A2W7NAB3</accession>
<dbReference type="AlphaFoldDB" id="A0A2W7NAB3"/>
<keyword evidence="11" id="KW-1185">Reference proteome</keyword>
<keyword evidence="5 8" id="KW-1133">Transmembrane helix</keyword>
<proteinExistence type="predicted"/>
<feature type="transmembrane region" description="Helical" evidence="8">
    <location>
        <begin position="321"/>
        <end position="342"/>
    </location>
</feature>
<evidence type="ECO:0000256" key="2">
    <source>
        <dbReference type="ARBA" id="ARBA00022448"/>
    </source>
</evidence>
<sequence>MPNEPFFEFAPYHLLLVLIGAVVLMAYWLPRFVSNREPAAPPLLILFGMLCHWAVPDIALLPDPRSQPLVWERASEITVIVALFATGLRIDSPLTRSLWGPTARMLVLAMPLSIAAVAVMGHSLVGMTVAGSILLGAVLAPTDPVLAADVQVGPPHEGIEHPVRFTLTTEAALNDGLAFPFVYLGLLVAIEGVGIRDWGATWIGIDLLYRTAMGTAAGIVAGWALGKVLFAIPRRAVLADTASGIVALAGVLLCYGATELAEGYGFIAVAVMGLTLRRVESEHVFHRALHDFCETVEHALMALLLVALGGVLPLLFADLNWTHFLIALLLIVVIRPGAAWVSLMGSRLRGRDRLVVAVYGVRGIGSIYYLCYAGSHIEFVNEDQLWSLVGLTILLSTLLHGFTVGRAMDKLDD</sequence>
<gene>
    <name evidence="10" type="ORF">LX81_01649</name>
</gene>
<feature type="transmembrane region" description="Helical" evidence="8">
    <location>
        <begin position="295"/>
        <end position="315"/>
    </location>
</feature>
<comment type="subcellular location">
    <subcellularLocation>
        <location evidence="1">Cell membrane</location>
        <topology evidence="1">Multi-pass membrane protein</topology>
    </subcellularLocation>
</comment>
<feature type="transmembrane region" description="Helical" evidence="8">
    <location>
        <begin position="106"/>
        <end position="139"/>
    </location>
</feature>
<evidence type="ECO:0000256" key="7">
    <source>
        <dbReference type="ARBA" id="ARBA00023136"/>
    </source>
</evidence>